<dbReference type="Proteomes" id="UP001060215">
    <property type="component" value="Chromosome 6"/>
</dbReference>
<evidence type="ECO:0000313" key="1">
    <source>
        <dbReference type="EMBL" id="KAI8021555.1"/>
    </source>
</evidence>
<name>A0ACC0I9P1_9ERIC</name>
<protein>
    <submittedName>
        <fullName evidence="1">Mediator of RNA polymerase II transcription subunit 12</fullName>
    </submittedName>
</protein>
<accession>A0ACC0I9P1</accession>
<gene>
    <name evidence="1" type="ORF">LOK49_LG03G02260</name>
</gene>
<sequence length="1029" mass="115855">MQRYHNASCTSAVNNSAICGPSARDTSRADLSSLPANFSPNQRRPSQATPYKLRCDKEPLNSRLGPPDFLPQTPNCLEETLPREYVQSGYRETVEGLEEAREISLSQVQTLTKPIILKCKEAIRKCHRAINESRAQKRKVGQVYGVPLSSALLLSKPGVFPEQRPCGEEFRKKWIEGLSQPHKRLRSLADHVPNGYRKKSLFEILVRNNVPLLRATWFIKVTYLNQVRPDKTSGVPASITSGVPDKTQISRTEQWTKDIIDYLQYLLDEFISRNPSHSNTHIRDRSPQIAYGGSMQQKSDPASALLDGEEPSLHFKWWYVVRILQWHHTEGLLLPSLIIDWVLNQLQEKDLLGTLQLLLPILYGVIETIVLSQTYVRSVVGLAVRFIQEPSPGGSDLVDNSEGIRHLLWLRCFVSDGALKIDYGSVLKDKGLEPQYQSFSLDHVVSSIQKRAENLAMAARPGYRGRNFAKVVQELDKALIRGDVRMAYSLLFEDLCDGAVDEAWVAEVSPCLRSSLKWIGTVSSSFVCSVFFLCEWATCDFRDFRTVPPHGMKFTGGKDFSQHEVQNGEGFKRLQLLIIELIRCGIFYPHAYVRQLIVSGIMDNNGLLVDLDRRKRHYKILKQLPEPYIRDALEEAQITEVVLLNAMPVYSNERLLVLHGLIDHCKNPNRTNSSSKKQKHHPTCGWDGASLPSVDQWRTLQSSSSLPDKNFNRVADLEELKAAISALLRFPNSSFTSTDTGIDESQGSVKKLVGSNNNKMDPGEGTPGCEECGKAKRQKLSEEKSLYLQGLSPYPLDDEETWWVRTGPKSFEVLRPDPPLRPAKQPSRGRQKVVRKTQSLAQLAAARIEGSQGASTSHVCDSKVSCPHHRTGIDGETPKSMDGIRTTHCRDIVSVGKNLKQLRFMEKRVIMVWLVAVVRQLVEETERAAANVGQYGRPFPSVDDKSSERWKLGEDELSAMLYLMDISNDLVSAARFLLWLLPKVLIGPVSAFHGGRNVLMLPRNVGSHACAIGRHLFCHQFEEHSQIYL</sequence>
<organism evidence="1 2">
    <name type="scientific">Camellia lanceoleosa</name>
    <dbReference type="NCBI Taxonomy" id="1840588"/>
    <lineage>
        <taxon>Eukaryota</taxon>
        <taxon>Viridiplantae</taxon>
        <taxon>Streptophyta</taxon>
        <taxon>Embryophyta</taxon>
        <taxon>Tracheophyta</taxon>
        <taxon>Spermatophyta</taxon>
        <taxon>Magnoliopsida</taxon>
        <taxon>eudicotyledons</taxon>
        <taxon>Gunneridae</taxon>
        <taxon>Pentapetalae</taxon>
        <taxon>asterids</taxon>
        <taxon>Ericales</taxon>
        <taxon>Theaceae</taxon>
        <taxon>Camellia</taxon>
    </lineage>
</organism>
<keyword evidence="2" id="KW-1185">Reference proteome</keyword>
<dbReference type="EMBL" id="CM045763">
    <property type="protein sequence ID" value="KAI8021555.1"/>
    <property type="molecule type" value="Genomic_DNA"/>
</dbReference>
<comment type="caution">
    <text evidence="1">The sequence shown here is derived from an EMBL/GenBank/DDBJ whole genome shotgun (WGS) entry which is preliminary data.</text>
</comment>
<reference evidence="1 2" key="1">
    <citation type="journal article" date="2022" name="Plant J.">
        <title>Chromosome-level genome of Camellia lanceoleosa provides a valuable resource for understanding genome evolution and self-incompatibility.</title>
        <authorList>
            <person name="Gong W."/>
            <person name="Xiao S."/>
            <person name="Wang L."/>
            <person name="Liao Z."/>
            <person name="Chang Y."/>
            <person name="Mo W."/>
            <person name="Hu G."/>
            <person name="Li W."/>
            <person name="Zhao G."/>
            <person name="Zhu H."/>
            <person name="Hu X."/>
            <person name="Ji K."/>
            <person name="Xiang X."/>
            <person name="Song Q."/>
            <person name="Yuan D."/>
            <person name="Jin S."/>
            <person name="Zhang L."/>
        </authorList>
    </citation>
    <scope>NUCLEOTIDE SEQUENCE [LARGE SCALE GENOMIC DNA]</scope>
    <source>
        <strain evidence="1">SQ_2022a</strain>
    </source>
</reference>
<evidence type="ECO:0000313" key="2">
    <source>
        <dbReference type="Proteomes" id="UP001060215"/>
    </source>
</evidence>
<proteinExistence type="predicted"/>